<evidence type="ECO:0000313" key="2">
    <source>
        <dbReference type="EMBL" id="KJP86442.1"/>
    </source>
</evidence>
<dbReference type="AlphaFoldDB" id="A0A0D9QI10"/>
<dbReference type="GeneID" id="24269218"/>
<accession>A0A0D9QI10</accession>
<proteinExistence type="predicted"/>
<keyword evidence="3" id="KW-1185">Reference proteome</keyword>
<dbReference type="Proteomes" id="UP000054561">
    <property type="component" value="Unassembled WGS sequence"/>
</dbReference>
<dbReference type="EMBL" id="KQ001693">
    <property type="protein sequence ID" value="KJP86442.1"/>
    <property type="molecule type" value="Genomic_DNA"/>
</dbReference>
<protein>
    <submittedName>
        <fullName evidence="2">Uncharacterized protein</fullName>
    </submittedName>
</protein>
<feature type="compositionally biased region" description="Polar residues" evidence="1">
    <location>
        <begin position="12"/>
        <end position="23"/>
    </location>
</feature>
<sequence>MHLKEAEFPKNEASTKLSQSRETSMCEEDEVFSNSTLSDAESCYQFWKNANRGDIFEICEEFECSEDEGEVNDMAHNFNAPKLHSSMETNTAPIDMGTTVEGDTCMQEELENPVSRGN</sequence>
<dbReference type="VEuPathDB" id="PlasmoDB:AK88_03904"/>
<evidence type="ECO:0000313" key="3">
    <source>
        <dbReference type="Proteomes" id="UP000054561"/>
    </source>
</evidence>
<gene>
    <name evidence="2" type="ORF">AK88_03904</name>
</gene>
<dbReference type="OMA" id="MCEEDEV"/>
<name>A0A0D9QI10_PLAFR</name>
<evidence type="ECO:0000256" key="1">
    <source>
        <dbReference type="SAM" id="MobiDB-lite"/>
    </source>
</evidence>
<organism evidence="2 3">
    <name type="scientific">Plasmodium fragile</name>
    <dbReference type="NCBI Taxonomy" id="5857"/>
    <lineage>
        <taxon>Eukaryota</taxon>
        <taxon>Sar</taxon>
        <taxon>Alveolata</taxon>
        <taxon>Apicomplexa</taxon>
        <taxon>Aconoidasida</taxon>
        <taxon>Haemosporida</taxon>
        <taxon>Plasmodiidae</taxon>
        <taxon>Plasmodium</taxon>
        <taxon>Plasmodium (Plasmodium)</taxon>
    </lineage>
</organism>
<reference evidence="2 3" key="1">
    <citation type="submission" date="2014-03" db="EMBL/GenBank/DDBJ databases">
        <title>The Genome Sequence of Plasmodium fragile nilgiri.</title>
        <authorList>
            <consortium name="The Broad Institute Genomics Platform"/>
            <consortium name="The Broad Institute Genome Sequencing Center for Infectious Disease"/>
            <person name="Neafsey D."/>
            <person name="Duraisingh M."/>
            <person name="Young S.K."/>
            <person name="Zeng Q."/>
            <person name="Gargeya S."/>
            <person name="Abouelleil A."/>
            <person name="Alvarado L."/>
            <person name="Chapman S.B."/>
            <person name="Gainer-Dewar J."/>
            <person name="Goldberg J."/>
            <person name="Griggs A."/>
            <person name="Gujja S."/>
            <person name="Hansen M."/>
            <person name="Howarth C."/>
            <person name="Imamovic A."/>
            <person name="Larimer J."/>
            <person name="Pearson M."/>
            <person name="Poon T.W."/>
            <person name="Priest M."/>
            <person name="Roberts A."/>
            <person name="Saif S."/>
            <person name="Shea T."/>
            <person name="Sykes S."/>
            <person name="Wortman J."/>
            <person name="Nusbaum C."/>
            <person name="Birren B."/>
        </authorList>
    </citation>
    <scope>NUCLEOTIDE SEQUENCE [LARGE SCALE GENOMIC DNA]</scope>
    <source>
        <strain evidence="3">nilgiri</strain>
    </source>
</reference>
<dbReference type="RefSeq" id="XP_012336937.1">
    <property type="nucleotide sequence ID" value="XM_012481514.1"/>
</dbReference>
<feature type="region of interest" description="Disordered" evidence="1">
    <location>
        <begin position="1"/>
        <end position="23"/>
    </location>
</feature>
<dbReference type="OrthoDB" id="375337at2759"/>
<feature type="compositionally biased region" description="Basic and acidic residues" evidence="1">
    <location>
        <begin position="1"/>
        <end position="10"/>
    </location>
</feature>